<organism evidence="5 6">
    <name type="scientific">Eragrostis curvula</name>
    <name type="common">weeping love grass</name>
    <dbReference type="NCBI Taxonomy" id="38414"/>
    <lineage>
        <taxon>Eukaryota</taxon>
        <taxon>Viridiplantae</taxon>
        <taxon>Streptophyta</taxon>
        <taxon>Embryophyta</taxon>
        <taxon>Tracheophyta</taxon>
        <taxon>Spermatophyta</taxon>
        <taxon>Magnoliopsida</taxon>
        <taxon>Liliopsida</taxon>
        <taxon>Poales</taxon>
        <taxon>Poaceae</taxon>
        <taxon>PACMAD clade</taxon>
        <taxon>Chloridoideae</taxon>
        <taxon>Eragrostideae</taxon>
        <taxon>Eragrostidinae</taxon>
        <taxon>Eragrostis</taxon>
    </lineage>
</organism>
<feature type="domain" description="Protein kinase" evidence="4">
    <location>
        <begin position="172"/>
        <end position="378"/>
    </location>
</feature>
<dbReference type="GO" id="GO:0004672">
    <property type="term" value="F:protein kinase activity"/>
    <property type="evidence" value="ECO:0007669"/>
    <property type="project" value="InterPro"/>
</dbReference>
<feature type="non-terminal residue" evidence="5">
    <location>
        <position position="1"/>
    </location>
</feature>
<dbReference type="FunFam" id="3.30.200.20:FF:000320">
    <property type="entry name" value="probable L-type lectin-domain containing receptor kinase S.5"/>
    <property type="match status" value="1"/>
</dbReference>
<dbReference type="Pfam" id="PF07714">
    <property type="entry name" value="PK_Tyr_Ser-Thr"/>
    <property type="match status" value="1"/>
</dbReference>
<dbReference type="GO" id="GO:0051707">
    <property type="term" value="P:response to other organism"/>
    <property type="evidence" value="ECO:0007669"/>
    <property type="project" value="UniProtKB-ARBA"/>
</dbReference>
<protein>
    <recommendedName>
        <fullName evidence="4">Protein kinase domain-containing protein</fullName>
    </recommendedName>
</protein>
<accession>A0A5J9UWX4</accession>
<dbReference type="InterPro" id="IPR001245">
    <property type="entry name" value="Ser-Thr/Tyr_kinase_cat_dom"/>
</dbReference>
<dbReference type="PROSITE" id="PS50011">
    <property type="entry name" value="PROTEIN_KINASE_DOM"/>
    <property type="match status" value="1"/>
</dbReference>
<gene>
    <name evidence="5" type="ORF">EJB05_19763</name>
</gene>
<sequence>MHGSQAFLHPPGHRLLICFSATANTGQMRPPSRGHRATASLALLLLLSACSALPAARSQATTSTITVGGRDFTTFSFPKFDKNPLQLSGNLTISTNASISQGALQITPDTMNNPTRFLVNQAGRIFYATPFRRRKIGDDPSSVSNNAIDFRSIPGVPKEYEYRELKKGTGNFDEKMKLGQGGYGVVYRATVPGENGQSMEVAVKQFSGANTKGQEDFLAELSIINRLRHKNLVKLVGEKQISVSCGRGTLHGAGRVLEAVDPRLGGEFDEGDAERLLLLGLACSHPNPGERPKAQAILQSLMGSVPPPAVPMSKPVFMWPVPCANDGGEEEYGDTPLTSTSTAVTSSSYYASSSGWTQNYQVSREDHQYATEKDVSAV</sequence>
<evidence type="ECO:0000256" key="2">
    <source>
        <dbReference type="ARBA" id="ARBA00022840"/>
    </source>
</evidence>
<name>A0A5J9UWX4_9POAL</name>
<dbReference type="InterPro" id="IPR011009">
    <property type="entry name" value="Kinase-like_dom_sf"/>
</dbReference>
<keyword evidence="1 3" id="KW-0547">Nucleotide-binding</keyword>
<dbReference type="Gramene" id="TVU28253">
    <property type="protein sequence ID" value="TVU28253"/>
    <property type="gene ID" value="EJB05_19763"/>
</dbReference>
<dbReference type="AlphaFoldDB" id="A0A5J9UWX4"/>
<dbReference type="Proteomes" id="UP000324897">
    <property type="component" value="Chromosome 1"/>
</dbReference>
<evidence type="ECO:0000256" key="1">
    <source>
        <dbReference type="ARBA" id="ARBA00022741"/>
    </source>
</evidence>
<dbReference type="GO" id="GO:0005524">
    <property type="term" value="F:ATP binding"/>
    <property type="evidence" value="ECO:0007669"/>
    <property type="project" value="UniProtKB-UniRule"/>
</dbReference>
<evidence type="ECO:0000259" key="4">
    <source>
        <dbReference type="PROSITE" id="PS50011"/>
    </source>
</evidence>
<dbReference type="PROSITE" id="PS00107">
    <property type="entry name" value="PROTEIN_KINASE_ATP"/>
    <property type="match status" value="1"/>
</dbReference>
<dbReference type="PANTHER" id="PTHR27007">
    <property type="match status" value="1"/>
</dbReference>
<dbReference type="InterPro" id="IPR000719">
    <property type="entry name" value="Prot_kinase_dom"/>
</dbReference>
<evidence type="ECO:0000256" key="3">
    <source>
        <dbReference type="PROSITE-ProRule" id="PRU10141"/>
    </source>
</evidence>
<keyword evidence="2 3" id="KW-0067">ATP-binding</keyword>
<keyword evidence="6" id="KW-1185">Reference proteome</keyword>
<dbReference type="InterPro" id="IPR017441">
    <property type="entry name" value="Protein_kinase_ATP_BS"/>
</dbReference>
<evidence type="ECO:0000313" key="5">
    <source>
        <dbReference type="EMBL" id="TVU28253.1"/>
    </source>
</evidence>
<dbReference type="SUPFAM" id="SSF56112">
    <property type="entry name" value="Protein kinase-like (PK-like)"/>
    <property type="match status" value="1"/>
</dbReference>
<dbReference type="InterPro" id="IPR050528">
    <property type="entry name" value="L-type_Lectin-RKs"/>
</dbReference>
<proteinExistence type="predicted"/>
<feature type="binding site" evidence="3">
    <location>
        <position position="204"/>
    </location>
    <ligand>
        <name>ATP</name>
        <dbReference type="ChEBI" id="CHEBI:30616"/>
    </ligand>
</feature>
<dbReference type="Gene3D" id="2.60.120.200">
    <property type="match status" value="1"/>
</dbReference>
<dbReference type="SUPFAM" id="SSF49899">
    <property type="entry name" value="Concanavalin A-like lectins/glucanases"/>
    <property type="match status" value="1"/>
</dbReference>
<dbReference type="Gene3D" id="3.30.200.20">
    <property type="entry name" value="Phosphorylase Kinase, domain 1"/>
    <property type="match status" value="1"/>
</dbReference>
<dbReference type="OrthoDB" id="1913956at2759"/>
<reference evidence="5 6" key="1">
    <citation type="journal article" date="2019" name="Sci. Rep.">
        <title>A high-quality genome of Eragrostis curvula grass provides insights into Poaceae evolution and supports new strategies to enhance forage quality.</title>
        <authorList>
            <person name="Carballo J."/>
            <person name="Santos B.A.C.M."/>
            <person name="Zappacosta D."/>
            <person name="Garbus I."/>
            <person name="Selva J.P."/>
            <person name="Gallo C.A."/>
            <person name="Diaz A."/>
            <person name="Albertini E."/>
            <person name="Caccamo M."/>
            <person name="Echenique V."/>
        </authorList>
    </citation>
    <scope>NUCLEOTIDE SEQUENCE [LARGE SCALE GENOMIC DNA]</scope>
    <source>
        <strain evidence="6">cv. Victoria</strain>
        <tissue evidence="5">Leaf</tissue>
    </source>
</reference>
<dbReference type="InterPro" id="IPR013320">
    <property type="entry name" value="ConA-like_dom_sf"/>
</dbReference>
<comment type="caution">
    <text evidence="5">The sequence shown here is derived from an EMBL/GenBank/DDBJ whole genome shotgun (WGS) entry which is preliminary data.</text>
</comment>
<dbReference type="EMBL" id="RWGY01000011">
    <property type="protein sequence ID" value="TVU28253.1"/>
    <property type="molecule type" value="Genomic_DNA"/>
</dbReference>
<evidence type="ECO:0000313" key="6">
    <source>
        <dbReference type="Proteomes" id="UP000324897"/>
    </source>
</evidence>